<dbReference type="InterPro" id="IPR051081">
    <property type="entry name" value="HTH_MetalResp_TranReg"/>
</dbReference>
<dbReference type="OrthoDB" id="9799175at2"/>
<dbReference type="InterPro" id="IPR011991">
    <property type="entry name" value="ArsR-like_HTH"/>
</dbReference>
<dbReference type="InterPro" id="IPR036388">
    <property type="entry name" value="WH-like_DNA-bd_sf"/>
</dbReference>
<dbReference type="EMBL" id="LXMA01000002">
    <property type="protein sequence ID" value="OAT74111.1"/>
    <property type="molecule type" value="Genomic_DNA"/>
</dbReference>
<dbReference type="Pfam" id="PF01022">
    <property type="entry name" value="HTH_5"/>
    <property type="match status" value="1"/>
</dbReference>
<reference evidence="6" key="1">
    <citation type="submission" date="2016-05" db="EMBL/GenBank/DDBJ databases">
        <authorList>
            <person name="Wang W."/>
            <person name="Zhu L."/>
        </authorList>
    </citation>
    <scope>NUCLEOTIDE SEQUENCE [LARGE SCALE GENOMIC DNA]</scope>
    <source>
        <strain evidence="6">W-2</strain>
    </source>
</reference>
<evidence type="ECO:0000256" key="3">
    <source>
        <dbReference type="ARBA" id="ARBA00023163"/>
    </source>
</evidence>
<protein>
    <recommendedName>
        <fullName evidence="4">HTH arsR-type domain-containing protein</fullName>
    </recommendedName>
</protein>
<dbReference type="GO" id="GO:0003700">
    <property type="term" value="F:DNA-binding transcription factor activity"/>
    <property type="evidence" value="ECO:0007669"/>
    <property type="project" value="InterPro"/>
</dbReference>
<organism evidence="5 6">
    <name type="scientific">Parageobacillus thermoglucosidasius</name>
    <name type="common">Geobacillus thermoglucosidasius</name>
    <dbReference type="NCBI Taxonomy" id="1426"/>
    <lineage>
        <taxon>Bacteria</taxon>
        <taxon>Bacillati</taxon>
        <taxon>Bacillota</taxon>
        <taxon>Bacilli</taxon>
        <taxon>Bacillales</taxon>
        <taxon>Anoxybacillaceae</taxon>
        <taxon>Parageobacillus</taxon>
    </lineage>
</organism>
<dbReference type="Gene3D" id="1.10.10.10">
    <property type="entry name" value="Winged helix-like DNA-binding domain superfamily/Winged helix DNA-binding domain"/>
    <property type="match status" value="1"/>
</dbReference>
<dbReference type="CDD" id="cd00090">
    <property type="entry name" value="HTH_ARSR"/>
    <property type="match status" value="1"/>
</dbReference>
<dbReference type="NCBIfam" id="NF033788">
    <property type="entry name" value="HTH_metalloreg"/>
    <property type="match status" value="1"/>
</dbReference>
<dbReference type="AlphaFoldDB" id="A0A1B7KVM2"/>
<comment type="caution">
    <text evidence="5">The sequence shown here is derived from an EMBL/GenBank/DDBJ whole genome shotgun (WGS) entry which is preliminary data.</text>
</comment>
<sequence>MEKHTYGELAKIFFALSDPKRLEIIHLLGKQEMNCSELSQILNVSLPTVTYHLKILINAGIVEERKSGSWKYGVLRTEVLENAFEMIKCHVTLPQ</sequence>
<dbReference type="PANTHER" id="PTHR33154">
    <property type="entry name" value="TRANSCRIPTIONAL REGULATOR, ARSR FAMILY"/>
    <property type="match status" value="1"/>
</dbReference>
<evidence type="ECO:0000313" key="6">
    <source>
        <dbReference type="Proteomes" id="UP000078290"/>
    </source>
</evidence>
<dbReference type="RefSeq" id="WP_064550387.1">
    <property type="nucleotide sequence ID" value="NZ_LXMA01000002.1"/>
</dbReference>
<gene>
    <name evidence="5" type="ORF">A7K69_16250</name>
</gene>
<dbReference type="PANTHER" id="PTHR33154:SF33">
    <property type="entry name" value="TRANSCRIPTIONAL REPRESSOR SDPR"/>
    <property type="match status" value="1"/>
</dbReference>
<keyword evidence="1" id="KW-0805">Transcription regulation</keyword>
<name>A0A1B7KVM2_PARTM</name>
<keyword evidence="2" id="KW-0238">DNA-binding</keyword>
<keyword evidence="3" id="KW-0804">Transcription</keyword>
<dbReference type="InterPro" id="IPR001845">
    <property type="entry name" value="HTH_ArsR_DNA-bd_dom"/>
</dbReference>
<dbReference type="PRINTS" id="PR00778">
    <property type="entry name" value="HTHARSR"/>
</dbReference>
<feature type="domain" description="HTH arsR-type" evidence="4">
    <location>
        <begin position="1"/>
        <end position="95"/>
    </location>
</feature>
<dbReference type="SMART" id="SM00418">
    <property type="entry name" value="HTH_ARSR"/>
    <property type="match status" value="1"/>
</dbReference>
<dbReference type="SUPFAM" id="SSF46785">
    <property type="entry name" value="Winged helix' DNA-binding domain"/>
    <property type="match status" value="1"/>
</dbReference>
<evidence type="ECO:0000256" key="1">
    <source>
        <dbReference type="ARBA" id="ARBA00023015"/>
    </source>
</evidence>
<evidence type="ECO:0000259" key="4">
    <source>
        <dbReference type="PROSITE" id="PS50987"/>
    </source>
</evidence>
<accession>A0A1B7KVM2</accession>
<evidence type="ECO:0000256" key="2">
    <source>
        <dbReference type="ARBA" id="ARBA00023125"/>
    </source>
</evidence>
<dbReference type="InterPro" id="IPR036390">
    <property type="entry name" value="WH_DNA-bd_sf"/>
</dbReference>
<evidence type="ECO:0000313" key="5">
    <source>
        <dbReference type="EMBL" id="OAT74111.1"/>
    </source>
</evidence>
<proteinExistence type="predicted"/>
<dbReference type="PROSITE" id="PS50987">
    <property type="entry name" value="HTH_ARSR_2"/>
    <property type="match status" value="1"/>
</dbReference>
<dbReference type="Proteomes" id="UP000078290">
    <property type="component" value="Unassembled WGS sequence"/>
</dbReference>
<dbReference type="GO" id="GO:0003677">
    <property type="term" value="F:DNA binding"/>
    <property type="evidence" value="ECO:0007669"/>
    <property type="project" value="UniProtKB-KW"/>
</dbReference>